<protein>
    <recommendedName>
        <fullName evidence="1">3'-5' exonuclease domain-containing protein</fullName>
    </recommendedName>
</protein>
<dbReference type="SUPFAM" id="SSF53098">
    <property type="entry name" value="Ribonuclease H-like"/>
    <property type="match status" value="1"/>
</dbReference>
<dbReference type="EMBL" id="PKSG01000452">
    <property type="protein sequence ID" value="POR35319.1"/>
    <property type="molecule type" value="Genomic_DNA"/>
</dbReference>
<reference evidence="2 3" key="1">
    <citation type="submission" date="2018-01" db="EMBL/GenBank/DDBJ databases">
        <title>Harnessing the power of phylogenomics to disentangle the directionality and signatures of interkingdom host jumping in the parasitic fungal genus Tolypocladium.</title>
        <authorList>
            <person name="Quandt C.A."/>
            <person name="Patterson W."/>
            <person name="Spatafora J.W."/>
        </authorList>
    </citation>
    <scope>NUCLEOTIDE SEQUENCE [LARGE SCALE GENOMIC DNA]</scope>
    <source>
        <strain evidence="2 3">NRBC 100945</strain>
    </source>
</reference>
<dbReference type="InterPro" id="IPR036397">
    <property type="entry name" value="RNaseH_sf"/>
</dbReference>
<proteinExistence type="predicted"/>
<dbReference type="InterPro" id="IPR012337">
    <property type="entry name" value="RNaseH-like_sf"/>
</dbReference>
<evidence type="ECO:0000259" key="1">
    <source>
        <dbReference type="Pfam" id="PF01612"/>
    </source>
</evidence>
<feature type="domain" description="3'-5' exonuclease" evidence="1">
    <location>
        <begin position="11"/>
        <end position="214"/>
    </location>
</feature>
<dbReference type="GO" id="GO:0006139">
    <property type="term" value="P:nucleobase-containing compound metabolic process"/>
    <property type="evidence" value="ECO:0007669"/>
    <property type="project" value="InterPro"/>
</dbReference>
<dbReference type="GO" id="GO:0003676">
    <property type="term" value="F:nucleic acid binding"/>
    <property type="evidence" value="ECO:0007669"/>
    <property type="project" value="InterPro"/>
</dbReference>
<dbReference type="STRING" id="94208.A0A2S4KYQ4"/>
<dbReference type="Pfam" id="PF01612">
    <property type="entry name" value="DNA_pol_A_exo1"/>
    <property type="match status" value="1"/>
</dbReference>
<evidence type="ECO:0000313" key="2">
    <source>
        <dbReference type="EMBL" id="POR35319.1"/>
    </source>
</evidence>
<dbReference type="PANTHER" id="PTHR43040">
    <property type="entry name" value="RIBONUCLEASE D"/>
    <property type="match status" value="1"/>
</dbReference>
<comment type="caution">
    <text evidence="2">The sequence shown here is derived from an EMBL/GenBank/DDBJ whole genome shotgun (WGS) entry which is preliminary data.</text>
</comment>
<dbReference type="Gene3D" id="3.30.420.10">
    <property type="entry name" value="Ribonuclease H-like superfamily/Ribonuclease H"/>
    <property type="match status" value="1"/>
</dbReference>
<evidence type="ECO:0000313" key="3">
    <source>
        <dbReference type="Proteomes" id="UP000237481"/>
    </source>
</evidence>
<dbReference type="Proteomes" id="UP000237481">
    <property type="component" value="Unassembled WGS sequence"/>
</dbReference>
<dbReference type="GO" id="GO:0008408">
    <property type="term" value="F:3'-5' exonuclease activity"/>
    <property type="evidence" value="ECO:0007669"/>
    <property type="project" value="InterPro"/>
</dbReference>
<dbReference type="OrthoDB" id="26838at2759"/>
<gene>
    <name evidence="2" type="ORF">TPAR_04521</name>
</gene>
<keyword evidence="3" id="KW-1185">Reference proteome</keyword>
<name>A0A2S4KYQ4_9HYPO</name>
<dbReference type="InterPro" id="IPR002562">
    <property type="entry name" value="3'-5'_exonuclease_dom"/>
</dbReference>
<organism evidence="2 3">
    <name type="scientific">Tolypocladium paradoxum</name>
    <dbReference type="NCBI Taxonomy" id="94208"/>
    <lineage>
        <taxon>Eukaryota</taxon>
        <taxon>Fungi</taxon>
        <taxon>Dikarya</taxon>
        <taxon>Ascomycota</taxon>
        <taxon>Pezizomycotina</taxon>
        <taxon>Sordariomycetes</taxon>
        <taxon>Hypocreomycetidae</taxon>
        <taxon>Hypocreales</taxon>
        <taxon>Ophiocordycipitaceae</taxon>
        <taxon>Tolypocladium</taxon>
    </lineage>
</organism>
<dbReference type="PANTHER" id="PTHR43040:SF1">
    <property type="entry name" value="RIBONUCLEASE D"/>
    <property type="match status" value="1"/>
</dbReference>
<accession>A0A2S4KYQ4</accession>
<sequence length="252" mass="28281">MEASKATTADWIDQPAQLASFIDHLGELKPFWTLLYLDIQGDNVSPHGSVSVLSVSFFKEPCPFLIDVLTLGEKAFSTPGTQTGRTLKDILESSEIKKAFFDVRSDAHALYHNYGIRLGGVQDLQVMEVVVRESPDKRSLRSFEDIMLGDIGLDSTEEVQAFQKTMERRKRLVGLGTGGQNMFNQRPLPEDAATFCIFDVKFLHLMQFRLNDRLKRGEKDKVMTASKQWVEQGQAADFTGQGKYMALAPRGL</sequence>
<dbReference type="AlphaFoldDB" id="A0A2S4KYQ4"/>